<dbReference type="Gene3D" id="3.30.160.20">
    <property type="match status" value="1"/>
</dbReference>
<sequence>MTPISYSKDLPIRELVLLARHASRVSGFLTLKILAEFFPSLDMKTNLCILEKLLDSQHIRRTRRGYYTFVDSGEDVETRELKEELEVLANAKKHILERVRVNIPMSLFKGNGTGGIDMEWENNTRLKPPSYNVTFMPLEAVFYCILSVGDVTFRSYPTLCLTKKRATQVAAEKAVASFGITASMVGEHKFPKPECLKSGA</sequence>
<reference evidence="2" key="1">
    <citation type="submission" date="2025-08" db="UniProtKB">
        <authorList>
            <consortium name="RefSeq"/>
        </authorList>
    </citation>
    <scope>IDENTIFICATION</scope>
</reference>
<gene>
    <name evidence="2" type="primary">LOC100907911</name>
</gene>
<dbReference type="KEGG" id="goe:100907911"/>
<dbReference type="CDD" id="cd00048">
    <property type="entry name" value="DSRM_SF"/>
    <property type="match status" value="1"/>
</dbReference>
<proteinExistence type="predicted"/>
<evidence type="ECO:0000313" key="1">
    <source>
        <dbReference type="Proteomes" id="UP000694867"/>
    </source>
</evidence>
<dbReference type="RefSeq" id="XP_003748605.1">
    <property type="nucleotide sequence ID" value="XM_003748557.1"/>
</dbReference>
<accession>A0AAJ6QZ56</accession>
<evidence type="ECO:0000313" key="2">
    <source>
        <dbReference type="RefSeq" id="XP_003748605.1"/>
    </source>
</evidence>
<organism evidence="1 2">
    <name type="scientific">Galendromus occidentalis</name>
    <name type="common">western predatory mite</name>
    <dbReference type="NCBI Taxonomy" id="34638"/>
    <lineage>
        <taxon>Eukaryota</taxon>
        <taxon>Metazoa</taxon>
        <taxon>Ecdysozoa</taxon>
        <taxon>Arthropoda</taxon>
        <taxon>Chelicerata</taxon>
        <taxon>Arachnida</taxon>
        <taxon>Acari</taxon>
        <taxon>Parasitiformes</taxon>
        <taxon>Mesostigmata</taxon>
        <taxon>Gamasina</taxon>
        <taxon>Phytoseioidea</taxon>
        <taxon>Phytoseiidae</taxon>
        <taxon>Typhlodrominae</taxon>
        <taxon>Galendromus</taxon>
    </lineage>
</organism>
<dbReference type="GeneID" id="100907911"/>
<protein>
    <submittedName>
        <fullName evidence="2">Uncharacterized protein LOC100907911</fullName>
    </submittedName>
</protein>
<name>A0AAJ6QZ56_9ACAR</name>
<dbReference type="Proteomes" id="UP000694867">
    <property type="component" value="Unplaced"/>
</dbReference>
<keyword evidence="1" id="KW-1185">Reference proteome</keyword>
<dbReference type="AlphaFoldDB" id="A0AAJ6QZ56"/>
<dbReference type="SUPFAM" id="SSF54768">
    <property type="entry name" value="dsRNA-binding domain-like"/>
    <property type="match status" value="1"/>
</dbReference>